<evidence type="ECO:0000313" key="2">
    <source>
        <dbReference type="Proteomes" id="UP000706525"/>
    </source>
</evidence>
<dbReference type="Proteomes" id="UP000706525">
    <property type="component" value="Unassembled WGS sequence"/>
</dbReference>
<comment type="caution">
    <text evidence="1">The sequence shown here is derived from an EMBL/GenBank/DDBJ whole genome shotgun (WGS) entry which is preliminary data.</text>
</comment>
<protein>
    <submittedName>
        <fullName evidence="1">Uncharacterized protein</fullName>
    </submittedName>
</protein>
<name>A0ABM8XQT9_9BURK</name>
<proteinExistence type="predicted"/>
<organism evidence="1 2">
    <name type="scientific">Cupriavidus pampae</name>
    <dbReference type="NCBI Taxonomy" id="659251"/>
    <lineage>
        <taxon>Bacteria</taxon>
        <taxon>Pseudomonadati</taxon>
        <taxon>Pseudomonadota</taxon>
        <taxon>Betaproteobacteria</taxon>
        <taxon>Burkholderiales</taxon>
        <taxon>Burkholderiaceae</taxon>
        <taxon>Cupriavidus</taxon>
    </lineage>
</organism>
<sequence>MTDRAEPTTEAYRGLLLRMHVFQAARGATALKRTDWDYDVAIMDSDGALLSGPFYSSSGYGTQGDAQDACARRGRIVVDVLLADA</sequence>
<accession>A0ABM8XQT9</accession>
<keyword evidence="2" id="KW-1185">Reference proteome</keyword>
<dbReference type="RefSeq" id="WP_223993572.1">
    <property type="nucleotide sequence ID" value="NZ_CAJZAG010000011.1"/>
</dbReference>
<evidence type="ECO:0000313" key="1">
    <source>
        <dbReference type="EMBL" id="CAG9182679.1"/>
    </source>
</evidence>
<reference evidence="1 2" key="1">
    <citation type="submission" date="2021-08" db="EMBL/GenBank/DDBJ databases">
        <authorList>
            <person name="Peeters C."/>
        </authorList>
    </citation>
    <scope>NUCLEOTIDE SEQUENCE [LARGE SCALE GENOMIC DNA]</scope>
    <source>
        <strain evidence="1 2">LMG 32289</strain>
    </source>
</reference>
<dbReference type="EMBL" id="CAJZAG010000011">
    <property type="protein sequence ID" value="CAG9182679.1"/>
    <property type="molecule type" value="Genomic_DNA"/>
</dbReference>
<gene>
    <name evidence="1" type="ORF">LMG32289_05163</name>
</gene>